<evidence type="ECO:0000313" key="1">
    <source>
        <dbReference type="EMBL" id="MEL1242756.1"/>
    </source>
</evidence>
<sequence length="139" mass="15898">MQIKNIEGLRVAEIRQLVDQGGKFVFFPYTISLAVITLRRSSSIYFIRPDESTFKYSYKHIATNGVMGWWGIPWGPIYTIGSLYHQLSGGKEVTREVMGHLIQHDPEANTSTYNINGTVSYNMPQQQEEKPPVYNIPKD</sequence>
<dbReference type="EMBL" id="JBBYHR010000001">
    <property type="protein sequence ID" value="MEL1242756.1"/>
    <property type="molecule type" value="Genomic_DNA"/>
</dbReference>
<keyword evidence="2" id="KW-1185">Reference proteome</keyword>
<comment type="caution">
    <text evidence="1">The sequence shown here is derived from an EMBL/GenBank/DDBJ whole genome shotgun (WGS) entry which is preliminary data.</text>
</comment>
<name>A0ABU9HS03_9FLAO</name>
<dbReference type="Proteomes" id="UP001464555">
    <property type="component" value="Unassembled WGS sequence"/>
</dbReference>
<dbReference type="RefSeq" id="WP_341695081.1">
    <property type="nucleotide sequence ID" value="NZ_JBBYHR010000001.1"/>
</dbReference>
<proteinExistence type="predicted"/>
<accession>A0ABU9HS03</accession>
<protein>
    <submittedName>
        <fullName evidence="1">Uncharacterized protein</fullName>
    </submittedName>
</protein>
<evidence type="ECO:0000313" key="2">
    <source>
        <dbReference type="Proteomes" id="UP001464555"/>
    </source>
</evidence>
<reference evidence="1 2" key="1">
    <citation type="submission" date="2024-04" db="EMBL/GenBank/DDBJ databases">
        <title>Flavobacterium sp. DGU11 16S ribosomal RNA gene Genome sequencing and assembly.</title>
        <authorList>
            <person name="Park S."/>
        </authorList>
    </citation>
    <scope>NUCLEOTIDE SEQUENCE [LARGE SCALE GENOMIC DNA]</scope>
    <source>
        <strain evidence="1 2">DGU11</strain>
    </source>
</reference>
<organism evidence="1 2">
    <name type="scientific">Flavobacterium arundinis</name>
    <dbReference type="NCBI Taxonomy" id="3139143"/>
    <lineage>
        <taxon>Bacteria</taxon>
        <taxon>Pseudomonadati</taxon>
        <taxon>Bacteroidota</taxon>
        <taxon>Flavobacteriia</taxon>
        <taxon>Flavobacteriales</taxon>
        <taxon>Flavobacteriaceae</taxon>
        <taxon>Flavobacterium</taxon>
    </lineage>
</organism>
<gene>
    <name evidence="1" type="ORF">AAEO56_00665</name>
</gene>